<dbReference type="EMBL" id="NHSD01000044">
    <property type="protein sequence ID" value="MBK5925876.1"/>
    <property type="molecule type" value="Genomic_DNA"/>
</dbReference>
<name>A0A934WH16_9RHOB</name>
<reference evidence="4" key="1">
    <citation type="submission" date="2017-05" db="EMBL/GenBank/DDBJ databases">
        <authorList>
            <person name="Imhoff J.F."/>
            <person name="Rahn T."/>
            <person name="Kuenzel S."/>
            <person name="Neulinger S.C."/>
        </authorList>
    </citation>
    <scope>NUCLEOTIDE SEQUENCE</scope>
    <source>
        <strain evidence="4">LMG 28126</strain>
    </source>
</reference>
<organism evidence="4 5">
    <name type="scientific">Rhodobaculum claviforme</name>
    <dbReference type="NCBI Taxonomy" id="1549854"/>
    <lineage>
        <taxon>Bacteria</taxon>
        <taxon>Pseudomonadati</taxon>
        <taxon>Pseudomonadota</taxon>
        <taxon>Alphaproteobacteria</taxon>
        <taxon>Rhodobacterales</taxon>
        <taxon>Paracoccaceae</taxon>
        <taxon>Rhodobaculum</taxon>
    </lineage>
</organism>
<protein>
    <submittedName>
        <fullName evidence="4">2-(1,2-epoxy-1,2-dihydrophenyl)acetyl-CoA isomerase</fullName>
    </submittedName>
</protein>
<dbReference type="RefSeq" id="WP_201155404.1">
    <property type="nucleotide sequence ID" value="NZ_NHSD01000044.1"/>
</dbReference>
<sequence length="62" mass="6321">MAYQTIGLVVEGGVAVITLDRPDVLNALNGLMRAELRHALEAAGTAARVVVLTGAGRAFCAG</sequence>
<dbReference type="Proteomes" id="UP000706333">
    <property type="component" value="Unassembled WGS sequence"/>
</dbReference>
<reference evidence="4" key="2">
    <citation type="journal article" date="2020" name="Microorganisms">
        <title>Osmotic Adaptation and Compatible Solute Biosynthesis of Phototrophic Bacteria as Revealed from Genome Analyses.</title>
        <authorList>
            <person name="Imhoff J.F."/>
            <person name="Rahn T."/>
            <person name="Kunzel S."/>
            <person name="Keller A."/>
            <person name="Neulinger S.C."/>
        </authorList>
    </citation>
    <scope>NUCLEOTIDE SEQUENCE</scope>
    <source>
        <strain evidence="4">LMG 28126</strain>
    </source>
</reference>
<comment type="caution">
    <text evidence="4">The sequence shown here is derived from an EMBL/GenBank/DDBJ whole genome shotgun (WGS) entry which is preliminary data.</text>
</comment>
<evidence type="ECO:0000313" key="5">
    <source>
        <dbReference type="Proteomes" id="UP000706333"/>
    </source>
</evidence>
<gene>
    <name evidence="4" type="ORF">CCR87_00640</name>
</gene>
<accession>A0A934WH16</accession>
<dbReference type="InterPro" id="IPR029045">
    <property type="entry name" value="ClpP/crotonase-like_dom_sf"/>
</dbReference>
<dbReference type="PANTHER" id="PTHR43684">
    <property type="match status" value="1"/>
</dbReference>
<dbReference type="Gene3D" id="3.90.226.10">
    <property type="entry name" value="2-enoyl-CoA Hydratase, Chain A, domain 1"/>
    <property type="match status" value="1"/>
</dbReference>
<dbReference type="InterPro" id="IPR001753">
    <property type="entry name" value="Enoyl-CoA_hydra/iso"/>
</dbReference>
<comment type="subcellular location">
    <subcellularLocation>
        <location evidence="1">Peroxisome</location>
    </subcellularLocation>
</comment>
<dbReference type="SUPFAM" id="SSF52096">
    <property type="entry name" value="ClpP/crotonase"/>
    <property type="match status" value="1"/>
</dbReference>
<evidence type="ECO:0000256" key="1">
    <source>
        <dbReference type="ARBA" id="ARBA00004275"/>
    </source>
</evidence>
<dbReference type="InterPro" id="IPR051053">
    <property type="entry name" value="ECH/Chromodomain_protein"/>
</dbReference>
<dbReference type="GO" id="GO:0004165">
    <property type="term" value="F:delta(3)-delta(2)-enoyl-CoA isomerase activity"/>
    <property type="evidence" value="ECO:0007669"/>
    <property type="project" value="UniProtKB-ARBA"/>
</dbReference>
<evidence type="ECO:0000313" key="4">
    <source>
        <dbReference type="EMBL" id="MBK5925876.1"/>
    </source>
</evidence>
<dbReference type="PANTHER" id="PTHR43684:SF1">
    <property type="entry name" value="ENOYL-COA DELTA ISOMERASE 2"/>
    <property type="match status" value="1"/>
</dbReference>
<keyword evidence="2" id="KW-0576">Peroxisome</keyword>
<evidence type="ECO:0000256" key="2">
    <source>
        <dbReference type="ARBA" id="ARBA00023140"/>
    </source>
</evidence>
<evidence type="ECO:0000256" key="3">
    <source>
        <dbReference type="ARBA" id="ARBA00023235"/>
    </source>
</evidence>
<dbReference type="AlphaFoldDB" id="A0A934WH16"/>
<proteinExistence type="predicted"/>
<keyword evidence="5" id="KW-1185">Reference proteome</keyword>
<feature type="non-terminal residue" evidence="4">
    <location>
        <position position="62"/>
    </location>
</feature>
<keyword evidence="3 4" id="KW-0413">Isomerase</keyword>
<dbReference type="Pfam" id="PF00378">
    <property type="entry name" value="ECH_1"/>
    <property type="match status" value="1"/>
</dbReference>